<dbReference type="SUPFAM" id="SSF51735">
    <property type="entry name" value="NAD(P)-binding Rossmann-fold domains"/>
    <property type="match status" value="1"/>
</dbReference>
<protein>
    <submittedName>
        <fullName evidence="4 5">Dehydrogenase/reductase SDR family member on chromosome X-like</fullName>
    </submittedName>
</protein>
<evidence type="ECO:0000313" key="7">
    <source>
        <dbReference type="RefSeq" id="XP_014489391.1"/>
    </source>
</evidence>
<dbReference type="GeneID" id="106752303"/>
<dbReference type="PANTHER" id="PTHR43157">
    <property type="entry name" value="PHOSPHATIDYLINOSITOL-GLYCAN BIOSYNTHESIS CLASS F PROTEIN-RELATED"/>
    <property type="match status" value="1"/>
</dbReference>
<proteinExistence type="inferred from homology"/>
<dbReference type="Proteomes" id="UP000515204">
    <property type="component" value="Unplaced"/>
</dbReference>
<evidence type="ECO:0000313" key="8">
    <source>
        <dbReference type="RefSeq" id="XP_014489392.1"/>
    </source>
</evidence>
<dbReference type="InterPro" id="IPR036291">
    <property type="entry name" value="NAD(P)-bd_dom_sf"/>
</dbReference>
<reference evidence="4 5" key="1">
    <citation type="submission" date="2025-04" db="UniProtKB">
        <authorList>
            <consortium name="RefSeq"/>
        </authorList>
    </citation>
    <scope>IDENTIFICATION</scope>
</reference>
<organism evidence="3 6">
    <name type="scientific">Dinoponera quadriceps</name>
    <name type="common">South American ant</name>
    <dbReference type="NCBI Taxonomy" id="609295"/>
    <lineage>
        <taxon>Eukaryota</taxon>
        <taxon>Metazoa</taxon>
        <taxon>Ecdysozoa</taxon>
        <taxon>Arthropoda</taxon>
        <taxon>Hexapoda</taxon>
        <taxon>Insecta</taxon>
        <taxon>Pterygota</taxon>
        <taxon>Neoptera</taxon>
        <taxon>Endopterygota</taxon>
        <taxon>Hymenoptera</taxon>
        <taxon>Apocrita</taxon>
        <taxon>Aculeata</taxon>
        <taxon>Formicoidea</taxon>
        <taxon>Formicidae</taxon>
        <taxon>Ponerinae</taxon>
        <taxon>Ponerini</taxon>
        <taxon>Dinoponera</taxon>
    </lineage>
</organism>
<dbReference type="PRINTS" id="PR00081">
    <property type="entry name" value="GDHRDH"/>
</dbReference>
<evidence type="ECO:0000313" key="6">
    <source>
        <dbReference type="RefSeq" id="XP_014489390.1"/>
    </source>
</evidence>
<evidence type="ECO:0000256" key="1">
    <source>
        <dbReference type="ARBA" id="ARBA00023002"/>
    </source>
</evidence>
<dbReference type="AlphaFoldDB" id="A0A6P3YE64"/>
<dbReference type="GO" id="GO:0016491">
    <property type="term" value="F:oxidoreductase activity"/>
    <property type="evidence" value="ECO:0007669"/>
    <property type="project" value="UniProtKB-KW"/>
</dbReference>
<dbReference type="RefSeq" id="XP_014489392.1">
    <property type="nucleotide sequence ID" value="XM_014633906.1"/>
</dbReference>
<dbReference type="RefSeq" id="XP_014489388.1">
    <property type="nucleotide sequence ID" value="XM_014633902.1"/>
</dbReference>
<evidence type="ECO:0000256" key="2">
    <source>
        <dbReference type="RuleBase" id="RU000363"/>
    </source>
</evidence>
<dbReference type="Gene3D" id="3.40.50.720">
    <property type="entry name" value="NAD(P)-binding Rossmann-like Domain"/>
    <property type="match status" value="1"/>
</dbReference>
<dbReference type="RefSeq" id="XP_014489389.1">
    <property type="nucleotide sequence ID" value="XM_014633903.1"/>
</dbReference>
<comment type="similarity">
    <text evidence="2">Belongs to the short-chain dehydrogenases/reductases (SDR) family.</text>
</comment>
<dbReference type="KEGG" id="dqu:106752303"/>
<dbReference type="PRINTS" id="PR00080">
    <property type="entry name" value="SDRFAMILY"/>
</dbReference>
<sequence length="348" mass="39333">MLFELIVICTLGAVIYCVPRRKWHYIGITLLYMIKYHILGTLSVMDDLWNVRRNKIDLTLMPAKVAIVTGGSRGIGAMVVKKLLQCDMEVIIACRTIVAGQKTVLQIRKSGVTNGRAKVYELDNSSLESVKEFAKRIKKEYDKVHILINNAGIMFTPYQQTKNGFEEQWAVNYLSHFLLTSLLLPLLKNAGQLDDCSRIINVTSCAYRLASANFDINCKDYFVTQAAYAQSKLAQVIFTIVLQKLLVDRSLNVRVYSVHPGIVKTGIFSNTFWNKTKLMMIAFKTPEQGAIPIVYAAVNKDIGIKGGLYISNCREHSVLPMALESKIQKQLFDLSLKQAQLNDFFQYI</sequence>
<keyword evidence="3" id="KW-1185">Reference proteome</keyword>
<keyword evidence="1" id="KW-0560">Oxidoreductase</keyword>
<evidence type="ECO:0000313" key="5">
    <source>
        <dbReference type="RefSeq" id="XP_014489389.1"/>
    </source>
</evidence>
<accession>A0A6P3YE64</accession>
<dbReference type="OrthoDB" id="191139at2759"/>
<dbReference type="Pfam" id="PF00106">
    <property type="entry name" value="adh_short"/>
    <property type="match status" value="1"/>
</dbReference>
<evidence type="ECO:0000313" key="3">
    <source>
        <dbReference type="Proteomes" id="UP000515204"/>
    </source>
</evidence>
<evidence type="ECO:0000313" key="4">
    <source>
        <dbReference type="RefSeq" id="XP_014489388.1"/>
    </source>
</evidence>
<dbReference type="InterPro" id="IPR002347">
    <property type="entry name" value="SDR_fam"/>
</dbReference>
<gene>
    <name evidence="4 5 6 7 8" type="primary">LOC106752303</name>
</gene>
<name>A0A6P3YE64_DINQU</name>
<dbReference type="PANTHER" id="PTHR43157:SF31">
    <property type="entry name" value="PHOSPHATIDYLINOSITOL-GLYCAN BIOSYNTHESIS CLASS F PROTEIN"/>
    <property type="match status" value="1"/>
</dbReference>
<dbReference type="RefSeq" id="XP_014489390.1">
    <property type="nucleotide sequence ID" value="XM_014633904.1"/>
</dbReference>
<dbReference type="RefSeq" id="XP_014489391.1">
    <property type="nucleotide sequence ID" value="XM_014633905.1"/>
</dbReference>